<evidence type="ECO:0000256" key="2">
    <source>
        <dbReference type="SAM" id="SignalP"/>
    </source>
</evidence>
<dbReference type="EMBL" id="BNBA01000031">
    <property type="protein sequence ID" value="GHH58534.1"/>
    <property type="molecule type" value="Genomic_DNA"/>
</dbReference>
<evidence type="ECO:0008006" key="5">
    <source>
        <dbReference type="Google" id="ProtNLM"/>
    </source>
</evidence>
<dbReference type="RefSeq" id="WP_434029825.1">
    <property type="nucleotide sequence ID" value="NZ_BNBA01000031.1"/>
</dbReference>
<name>A0A919KJ76_9XANT</name>
<dbReference type="InterPro" id="IPR010281">
    <property type="entry name" value="DUF885"/>
</dbReference>
<dbReference type="PANTHER" id="PTHR33361:SF16">
    <property type="entry name" value="DUF885 DOMAIN-CONTAINING PROTEIN"/>
    <property type="match status" value="1"/>
</dbReference>
<evidence type="ECO:0000256" key="1">
    <source>
        <dbReference type="SAM" id="MobiDB-lite"/>
    </source>
</evidence>
<dbReference type="AlphaFoldDB" id="A0A919KJ76"/>
<protein>
    <recommendedName>
        <fullName evidence="5">DUF885 domain-containing protein</fullName>
    </recommendedName>
</protein>
<dbReference type="Pfam" id="PF05960">
    <property type="entry name" value="DUF885"/>
    <property type="match status" value="1"/>
</dbReference>
<sequence length="616" mass="68380">MPLIRSVAVPLLAAALLSACGASQPPAAPKADPASTGTAPEQAAQAFDKLLDEQWQYQLEHSPEFASIIGDKRYNDRWSDYSPAAVAADRKATADFLRRFKAVDAAGLDEQRRLSQQMMLRQLQDRLDSIDLKNHEMLLEPVGGIQLALAGYGDAFPFEEAKDYQDWIKRLQAVPALVDQVIEASRQGAKDGLVQPRYLLEKLPGQIRKIAAAKGADSPFASPLKKLEKAVPDPAQRDELRKQVIAAIDQQVRPAYEKLAAFVQDEYAAQGREHEGLWSLPDGDKRYAFAVRTQTTSDKTPEQIHQIGLQEVARIEGEMTAIATSLGYEDLASFRKAVASDRKHFAKSSGQILDLYRRYIAGMEPELPRLFGRLPKTPLEVRAMPAYRREAPGAEYWQSNPEGTKPAIVMVNANDATERTLINIETTAYHEGVPGHHLQISLSQTLPLPPFRQQAGYNAFIEGWALYAERLGKEVGFFKDPYSDYGRLCGELLRANRLVLDTGVHYKRWTRQQMVDFFHAHPSDDEPSIQAETDRYIVWPGQALGYKIGQLEILALRAKAEKELGDRFDIRAFHDAILGGGAMPLDLLDARIDAWIEQTKRAPAASAGGSGSEGKA</sequence>
<dbReference type="PROSITE" id="PS51257">
    <property type="entry name" value="PROKAR_LIPOPROTEIN"/>
    <property type="match status" value="1"/>
</dbReference>
<feature type="region of interest" description="Disordered" evidence="1">
    <location>
        <begin position="23"/>
        <end position="42"/>
    </location>
</feature>
<feature type="chain" id="PRO_5036697938" description="DUF885 domain-containing protein" evidence="2">
    <location>
        <begin position="28"/>
        <end position="616"/>
    </location>
</feature>
<proteinExistence type="predicted"/>
<gene>
    <name evidence="3" type="ORF">GCM10009090_31520</name>
</gene>
<feature type="signal peptide" evidence="2">
    <location>
        <begin position="1"/>
        <end position="27"/>
    </location>
</feature>
<dbReference type="Proteomes" id="UP000623958">
    <property type="component" value="Unassembled WGS sequence"/>
</dbReference>
<accession>A0A919KJ76</accession>
<reference evidence="3" key="2">
    <citation type="submission" date="2020-09" db="EMBL/GenBank/DDBJ databases">
        <authorList>
            <person name="Sun Q."/>
            <person name="Ohkuma M."/>
        </authorList>
    </citation>
    <scope>NUCLEOTIDE SEQUENCE</scope>
    <source>
        <strain evidence="3">JCM 13306</strain>
    </source>
</reference>
<keyword evidence="4" id="KW-1185">Reference proteome</keyword>
<reference evidence="3" key="1">
    <citation type="journal article" date="2014" name="Int. J. Syst. Evol. Microbiol.">
        <title>Complete genome sequence of Corynebacterium casei LMG S-19264T (=DSM 44701T), isolated from a smear-ripened cheese.</title>
        <authorList>
            <consortium name="US DOE Joint Genome Institute (JGI-PGF)"/>
            <person name="Walter F."/>
            <person name="Albersmeier A."/>
            <person name="Kalinowski J."/>
            <person name="Ruckert C."/>
        </authorList>
    </citation>
    <scope>NUCLEOTIDE SEQUENCE</scope>
    <source>
        <strain evidence="3">JCM 13306</strain>
    </source>
</reference>
<dbReference type="PANTHER" id="PTHR33361">
    <property type="entry name" value="GLR0591 PROTEIN"/>
    <property type="match status" value="1"/>
</dbReference>
<organism evidence="3 4">
    <name type="scientific">Xanthomonas boreopolis</name>
    <dbReference type="NCBI Taxonomy" id="86183"/>
    <lineage>
        <taxon>Bacteria</taxon>
        <taxon>Pseudomonadati</taxon>
        <taxon>Pseudomonadota</taxon>
        <taxon>Gammaproteobacteria</taxon>
        <taxon>Lysobacterales</taxon>
        <taxon>Lysobacteraceae</taxon>
        <taxon>Xanthomonas</taxon>
    </lineage>
</organism>
<evidence type="ECO:0000313" key="4">
    <source>
        <dbReference type="Proteomes" id="UP000623958"/>
    </source>
</evidence>
<keyword evidence="2" id="KW-0732">Signal</keyword>
<comment type="caution">
    <text evidence="3">The sequence shown here is derived from an EMBL/GenBank/DDBJ whole genome shotgun (WGS) entry which is preliminary data.</text>
</comment>
<evidence type="ECO:0000313" key="3">
    <source>
        <dbReference type="EMBL" id="GHH58534.1"/>
    </source>
</evidence>